<evidence type="ECO:0000259" key="1">
    <source>
        <dbReference type="Pfam" id="PF10648"/>
    </source>
</evidence>
<dbReference type="InterPro" id="IPR018911">
    <property type="entry name" value="Gmad2_Ig-like_dom"/>
</dbReference>
<proteinExistence type="predicted"/>
<feature type="domain" description="Bacterial spore germination immunoglobulin-like" evidence="1">
    <location>
        <begin position="8"/>
        <end position="78"/>
    </location>
</feature>
<gene>
    <name evidence="2" type="ORF">CO002_03215</name>
</gene>
<accession>A0A2M7IFC2</accession>
<dbReference type="Pfam" id="PF10648">
    <property type="entry name" value="Gmad2"/>
    <property type="match status" value="1"/>
</dbReference>
<sequence>MKRLPKTIFIDSPAMNERIANPIKIAGRAKSETGAIIATLLDKNGMTIETARVSVRKNELTPFEIEIKYKRPNTDLGLIKQSLRERSAHN</sequence>
<evidence type="ECO:0000313" key="2">
    <source>
        <dbReference type="EMBL" id="PIW75226.1"/>
    </source>
</evidence>
<organism evidence="2 3">
    <name type="scientific">Candidatus Portnoybacteria bacterium CG_4_8_14_3_um_filter_44_10</name>
    <dbReference type="NCBI Taxonomy" id="1974802"/>
    <lineage>
        <taxon>Bacteria</taxon>
        <taxon>Candidatus Portnoyibacteriota</taxon>
    </lineage>
</organism>
<comment type="caution">
    <text evidence="2">The sequence shown here is derived from an EMBL/GenBank/DDBJ whole genome shotgun (WGS) entry which is preliminary data.</text>
</comment>
<evidence type="ECO:0000313" key="3">
    <source>
        <dbReference type="Proteomes" id="UP000231280"/>
    </source>
</evidence>
<name>A0A2M7IFC2_9BACT</name>
<dbReference type="Proteomes" id="UP000231280">
    <property type="component" value="Unassembled WGS sequence"/>
</dbReference>
<dbReference type="AlphaFoldDB" id="A0A2M7IFC2"/>
<dbReference type="EMBL" id="PFGX01000089">
    <property type="protein sequence ID" value="PIW75226.1"/>
    <property type="molecule type" value="Genomic_DNA"/>
</dbReference>
<reference evidence="3" key="1">
    <citation type="submission" date="2017-09" db="EMBL/GenBank/DDBJ databases">
        <title>Depth-based differentiation of microbial function through sediment-hosted aquifers and enrichment of novel symbionts in the deep terrestrial subsurface.</title>
        <authorList>
            <person name="Probst A.J."/>
            <person name="Ladd B."/>
            <person name="Jarett J.K."/>
            <person name="Geller-Mcgrath D.E."/>
            <person name="Sieber C.M.K."/>
            <person name="Emerson J.B."/>
            <person name="Anantharaman K."/>
            <person name="Thomas B.C."/>
            <person name="Malmstrom R."/>
            <person name="Stieglmeier M."/>
            <person name="Klingl A."/>
            <person name="Woyke T."/>
            <person name="Ryan C.M."/>
            <person name="Banfield J.F."/>
        </authorList>
    </citation>
    <scope>NUCLEOTIDE SEQUENCE [LARGE SCALE GENOMIC DNA]</scope>
</reference>
<protein>
    <recommendedName>
        <fullName evidence="1">Bacterial spore germination immunoglobulin-like domain-containing protein</fullName>
    </recommendedName>
</protein>